<evidence type="ECO:0000313" key="1">
    <source>
        <dbReference type="EMBL" id="OXB28528.1"/>
    </source>
</evidence>
<proteinExistence type="predicted"/>
<evidence type="ECO:0000313" key="2">
    <source>
        <dbReference type="Proteomes" id="UP000198358"/>
    </source>
</evidence>
<dbReference type="EMBL" id="NEDR01000001">
    <property type="protein sequence ID" value="OXB28528.1"/>
    <property type="molecule type" value="Genomic_DNA"/>
</dbReference>
<reference evidence="1 2" key="1">
    <citation type="submission" date="2017-04" db="EMBL/GenBank/DDBJ databases">
        <title>Shigella flexneri 2a str. 301 Sequencing.</title>
        <authorList>
            <person name="Zhu Z."/>
        </authorList>
    </citation>
    <scope>NUCLEOTIDE SEQUENCE [LARGE SCALE GENOMIC DNA]</scope>
    <source>
        <strain evidence="1 2">301</strain>
    </source>
</reference>
<dbReference type="AlphaFoldDB" id="A0AB36PFD1"/>
<accession>A0AB36PFD1</accession>
<comment type="caution">
    <text evidence="1">The sequence shown here is derived from an EMBL/GenBank/DDBJ whole genome shotgun (WGS) entry which is preliminary data.</text>
</comment>
<sequence length="54" mass="6105">MAVTDGRIKSKAGMMPPYRVMLMPDAFCSSIRFAKSTMTAQQHEREAKVSYLVH</sequence>
<protein>
    <submittedName>
        <fullName evidence="1">Uncharacterized protein</fullName>
    </submittedName>
</protein>
<dbReference type="Proteomes" id="UP000198358">
    <property type="component" value="Unassembled WGS sequence"/>
</dbReference>
<name>A0AB36PFD1_SHIFL</name>
<gene>
    <name evidence="1" type="ORF">SF301_0683</name>
</gene>
<organism evidence="1 2">
    <name type="scientific">Shigella flexneri 2a str. 301</name>
    <dbReference type="NCBI Taxonomy" id="198214"/>
    <lineage>
        <taxon>Bacteria</taxon>
        <taxon>Pseudomonadati</taxon>
        <taxon>Pseudomonadota</taxon>
        <taxon>Gammaproteobacteria</taxon>
        <taxon>Enterobacterales</taxon>
        <taxon>Enterobacteriaceae</taxon>
        <taxon>Shigella</taxon>
    </lineage>
</organism>